<dbReference type="RefSeq" id="WP_015327048.1">
    <property type="nucleotide sequence ID" value="NC_019978.1"/>
</dbReference>
<proteinExistence type="predicted"/>
<gene>
    <name evidence="2" type="ordered locus">Halha_1381</name>
</gene>
<keyword evidence="1" id="KW-0812">Transmembrane</keyword>
<dbReference type="KEGG" id="hhl:Halha_1381"/>
<evidence type="ECO:0000256" key="1">
    <source>
        <dbReference type="SAM" id="Phobius"/>
    </source>
</evidence>
<feature type="transmembrane region" description="Helical" evidence="1">
    <location>
        <begin position="23"/>
        <end position="43"/>
    </location>
</feature>
<name>L0K8K3_HALHC</name>
<evidence type="ECO:0000313" key="3">
    <source>
        <dbReference type="Proteomes" id="UP000010880"/>
    </source>
</evidence>
<protein>
    <submittedName>
        <fullName evidence="2">Uncharacterized protein</fullName>
    </submittedName>
</protein>
<keyword evidence="1" id="KW-0472">Membrane</keyword>
<keyword evidence="3" id="KW-1185">Reference proteome</keyword>
<dbReference type="EMBL" id="CP003359">
    <property type="protein sequence ID" value="AGB41326.1"/>
    <property type="molecule type" value="Genomic_DNA"/>
</dbReference>
<sequence length="46" mass="5243">MMLNEIKNQLSKTMDDNQETNHYSKLIVTAAGAFLLGRIMGFIKKK</sequence>
<accession>L0K8K3</accession>
<reference evidence="3" key="1">
    <citation type="submission" date="2012-02" db="EMBL/GenBank/DDBJ databases">
        <title>The complete genome of Halobacteroides halobius DSM 5150.</title>
        <authorList>
            <person name="Lucas S."/>
            <person name="Copeland A."/>
            <person name="Lapidus A."/>
            <person name="Glavina del Rio T."/>
            <person name="Dalin E."/>
            <person name="Tice H."/>
            <person name="Bruce D."/>
            <person name="Goodwin L."/>
            <person name="Pitluck S."/>
            <person name="Peters L."/>
            <person name="Mikhailova N."/>
            <person name="Gu W."/>
            <person name="Kyrpides N."/>
            <person name="Mavromatis K."/>
            <person name="Ivanova N."/>
            <person name="Brettin T."/>
            <person name="Detter J.C."/>
            <person name="Han C."/>
            <person name="Larimer F."/>
            <person name="Land M."/>
            <person name="Hauser L."/>
            <person name="Markowitz V."/>
            <person name="Cheng J.-F."/>
            <person name="Hugenholtz P."/>
            <person name="Woyke T."/>
            <person name="Wu D."/>
            <person name="Tindall B."/>
            <person name="Pomrenke H."/>
            <person name="Brambilla E."/>
            <person name="Klenk H.-P."/>
            <person name="Eisen J.A."/>
        </authorList>
    </citation>
    <scope>NUCLEOTIDE SEQUENCE [LARGE SCALE GENOMIC DNA]</scope>
    <source>
        <strain evidence="3">ATCC 35273 / DSM 5150 / MD-1</strain>
    </source>
</reference>
<organism evidence="2 3">
    <name type="scientific">Halobacteroides halobius (strain ATCC 35273 / DSM 5150 / MD-1)</name>
    <dbReference type="NCBI Taxonomy" id="748449"/>
    <lineage>
        <taxon>Bacteria</taxon>
        <taxon>Bacillati</taxon>
        <taxon>Bacillota</taxon>
        <taxon>Clostridia</taxon>
        <taxon>Halanaerobiales</taxon>
        <taxon>Halobacteroidaceae</taxon>
        <taxon>Halobacteroides</taxon>
    </lineage>
</organism>
<keyword evidence="1" id="KW-1133">Transmembrane helix</keyword>
<dbReference type="HOGENOM" id="CLU_3184385_0_0_9"/>
<dbReference type="Proteomes" id="UP000010880">
    <property type="component" value="Chromosome"/>
</dbReference>
<dbReference type="AlphaFoldDB" id="L0K8K3"/>
<evidence type="ECO:0000313" key="2">
    <source>
        <dbReference type="EMBL" id="AGB41326.1"/>
    </source>
</evidence>